<feature type="compositionally biased region" description="Low complexity" evidence="8">
    <location>
        <begin position="184"/>
        <end position="196"/>
    </location>
</feature>
<feature type="region of interest" description="Disordered" evidence="8">
    <location>
        <begin position="142"/>
        <end position="261"/>
    </location>
</feature>
<organism evidence="9 10">
    <name type="scientific">Pseudozyma hubeiensis (strain SY62)</name>
    <name type="common">Yeast</name>
    <dbReference type="NCBI Taxonomy" id="1305764"/>
    <lineage>
        <taxon>Eukaryota</taxon>
        <taxon>Fungi</taxon>
        <taxon>Dikarya</taxon>
        <taxon>Basidiomycota</taxon>
        <taxon>Ustilaginomycotina</taxon>
        <taxon>Ustilaginomycetes</taxon>
        <taxon>Ustilaginales</taxon>
        <taxon>Ustilaginaceae</taxon>
        <taxon>Pseudozyma</taxon>
    </lineage>
</organism>
<evidence type="ECO:0000313" key="10">
    <source>
        <dbReference type="Proteomes" id="UP000014071"/>
    </source>
</evidence>
<keyword evidence="5" id="KW-0234">DNA repair</keyword>
<comment type="subcellular location">
    <subcellularLocation>
        <location evidence="1">Nucleus</location>
    </subcellularLocation>
</comment>
<dbReference type="Proteomes" id="UP000014071">
    <property type="component" value="Unassembled WGS sequence"/>
</dbReference>
<evidence type="ECO:0000313" key="9">
    <source>
        <dbReference type="EMBL" id="GAC97693.1"/>
    </source>
</evidence>
<dbReference type="STRING" id="1305764.R9P8H8"/>
<dbReference type="HOGENOM" id="CLU_900711_0_0_1"/>
<evidence type="ECO:0000256" key="2">
    <source>
        <dbReference type="ARBA" id="ARBA00006661"/>
    </source>
</evidence>
<dbReference type="OrthoDB" id="5576441at2759"/>
<dbReference type="GeneID" id="24110559"/>
<proteinExistence type="inferred from homology"/>
<dbReference type="EMBL" id="DF238811">
    <property type="protein sequence ID" value="GAC97693.1"/>
    <property type="molecule type" value="Genomic_DNA"/>
</dbReference>
<evidence type="ECO:0000256" key="8">
    <source>
        <dbReference type="SAM" id="MobiDB-lite"/>
    </source>
</evidence>
<keyword evidence="4" id="KW-0233">DNA recombination</keyword>
<evidence type="ECO:0000256" key="6">
    <source>
        <dbReference type="ARBA" id="ARBA00023242"/>
    </source>
</evidence>
<gene>
    <name evidence="9" type="ORF">PHSY_005280</name>
</gene>
<keyword evidence="6" id="KW-0539">Nucleus</keyword>
<keyword evidence="10" id="KW-1185">Reference proteome</keyword>
<evidence type="ECO:0000256" key="1">
    <source>
        <dbReference type="ARBA" id="ARBA00004123"/>
    </source>
</evidence>
<name>R9P8H8_PSEHS</name>
<dbReference type="InterPro" id="IPR018574">
    <property type="entry name" value="Structure-sp_endonuc_su_Slx4"/>
</dbReference>
<evidence type="ECO:0000256" key="7">
    <source>
        <dbReference type="ARBA" id="ARBA00029496"/>
    </source>
</evidence>
<dbReference type="Pfam" id="PF09494">
    <property type="entry name" value="Slx4"/>
    <property type="match status" value="1"/>
</dbReference>
<feature type="compositionally biased region" description="Low complexity" evidence="8">
    <location>
        <begin position="217"/>
        <end position="261"/>
    </location>
</feature>
<evidence type="ECO:0000256" key="5">
    <source>
        <dbReference type="ARBA" id="ARBA00023204"/>
    </source>
</evidence>
<evidence type="ECO:0000256" key="4">
    <source>
        <dbReference type="ARBA" id="ARBA00023172"/>
    </source>
</evidence>
<keyword evidence="3" id="KW-0227">DNA damage</keyword>
<dbReference type="PANTHER" id="PTHR21541">
    <property type="entry name" value="BTB POZ DOMAIN CONTAINING 12"/>
    <property type="match status" value="1"/>
</dbReference>
<sequence length="346" mass="37268">MIRSAFIGTLHCSVPTSSSPSSRCLGFLYPPLKMSRRSTRLSGDLASPSLTSVNGFRSNTFSTEAGSSTNPLHTNAQEANGSAIPDFYEWTTPALQAEVKRYGFKVSRKRSTLIDQLKAVYEALNLSKVAFEAPALDEQATEAEAEGCTRGRRKLVLPNATQAEDPAAKKGKGKGRKSDPFVLDASSDSDTSQLSSENDSANSEQPGDLTAQLELEAASATDGSTSSSDIPLSTSASPSKQPRARPRSPSSVSSSSDTPLASQIEVAVEPTPAVAQTMTSAIQSNPTLWTRILRYEPISFDEFVSIATQNGLEMDSGKRKDELRTWLDRQCICFYSNDLTGPRSRH</sequence>
<dbReference type="GO" id="GO:0006260">
    <property type="term" value="P:DNA replication"/>
    <property type="evidence" value="ECO:0007669"/>
    <property type="project" value="InterPro"/>
</dbReference>
<dbReference type="PANTHER" id="PTHR21541:SF3">
    <property type="entry name" value="STRUCTURE-SPECIFIC ENDONUCLEASE SUBUNIT SLX4"/>
    <property type="match status" value="1"/>
</dbReference>
<dbReference type="GO" id="GO:0006281">
    <property type="term" value="P:DNA repair"/>
    <property type="evidence" value="ECO:0007669"/>
    <property type="project" value="UniProtKB-KW"/>
</dbReference>
<comment type="similarity">
    <text evidence="2">Belongs to the SLX4 family.</text>
</comment>
<dbReference type="AlphaFoldDB" id="R9P8H8"/>
<evidence type="ECO:0000256" key="3">
    <source>
        <dbReference type="ARBA" id="ARBA00022763"/>
    </source>
</evidence>
<protein>
    <recommendedName>
        <fullName evidence="7">Structure-specific endonuclease subunit SLX4</fullName>
    </recommendedName>
</protein>
<dbReference type="RefSeq" id="XP_012191280.1">
    <property type="nucleotide sequence ID" value="XM_012335890.1"/>
</dbReference>
<dbReference type="GO" id="GO:0000712">
    <property type="term" value="P:resolution of meiotic recombination intermediates"/>
    <property type="evidence" value="ECO:0007669"/>
    <property type="project" value="TreeGrafter"/>
</dbReference>
<dbReference type="GO" id="GO:0033557">
    <property type="term" value="C:Slx1-Slx4 complex"/>
    <property type="evidence" value="ECO:0007669"/>
    <property type="project" value="InterPro"/>
</dbReference>
<accession>R9P8H8</accession>
<dbReference type="eggNOG" id="ENOG502SC3D">
    <property type="taxonomic scope" value="Eukaryota"/>
</dbReference>
<reference evidence="10" key="1">
    <citation type="journal article" date="2013" name="Genome Announc.">
        <title>Draft genome sequence of the basidiomycetous yeast-like fungus Pseudozyma hubeiensis SY62, which produces an abundant amount of the biosurfactant mannosylerythritol lipids.</title>
        <authorList>
            <person name="Konishi M."/>
            <person name="Hatada Y."/>
            <person name="Horiuchi J."/>
        </authorList>
    </citation>
    <scope>NUCLEOTIDE SEQUENCE [LARGE SCALE GENOMIC DNA]</scope>
    <source>
        <strain evidence="10">SY62</strain>
    </source>
</reference>